<keyword evidence="6 14" id="KW-0028">Amino-acid biosynthesis</keyword>
<evidence type="ECO:0000256" key="2">
    <source>
        <dbReference type="ARBA" id="ARBA00005062"/>
    </source>
</evidence>
<comment type="pathway">
    <text evidence="1 14">Amino-acid biosynthesis; L-threonine biosynthesis; L-threonine from L-aspartate: step 3/5.</text>
</comment>
<dbReference type="Pfam" id="PF00742">
    <property type="entry name" value="Homoserine_dh"/>
    <property type="match status" value="1"/>
</dbReference>
<evidence type="ECO:0000259" key="16">
    <source>
        <dbReference type="Pfam" id="PF00742"/>
    </source>
</evidence>
<evidence type="ECO:0000256" key="10">
    <source>
        <dbReference type="ARBA" id="ARBA00023167"/>
    </source>
</evidence>
<comment type="catalytic activity">
    <reaction evidence="11">
        <text>L-homoserine + NADP(+) = L-aspartate 4-semialdehyde + NADPH + H(+)</text>
        <dbReference type="Rhea" id="RHEA:15761"/>
        <dbReference type="ChEBI" id="CHEBI:15378"/>
        <dbReference type="ChEBI" id="CHEBI:57476"/>
        <dbReference type="ChEBI" id="CHEBI:57783"/>
        <dbReference type="ChEBI" id="CHEBI:58349"/>
        <dbReference type="ChEBI" id="CHEBI:537519"/>
        <dbReference type="EC" id="1.1.1.3"/>
    </reaction>
    <physiologicalReaction direction="right-to-left" evidence="11">
        <dbReference type="Rhea" id="RHEA:15763"/>
    </physiologicalReaction>
</comment>
<keyword evidence="10 14" id="KW-0486">Methionine biosynthesis</keyword>
<dbReference type="PROSITE" id="PS01042">
    <property type="entry name" value="HOMOSER_DHGENASE"/>
    <property type="match status" value="1"/>
</dbReference>
<keyword evidence="8 14" id="KW-0560">Oxidoreductase</keyword>
<evidence type="ECO:0000256" key="12">
    <source>
        <dbReference type="PIRSR" id="PIRSR036497-1"/>
    </source>
</evidence>
<evidence type="ECO:0000256" key="13">
    <source>
        <dbReference type="PIRSR" id="PIRSR036497-2"/>
    </source>
</evidence>
<evidence type="ECO:0000256" key="3">
    <source>
        <dbReference type="ARBA" id="ARBA00006753"/>
    </source>
</evidence>
<evidence type="ECO:0000256" key="14">
    <source>
        <dbReference type="RuleBase" id="RU000579"/>
    </source>
</evidence>
<dbReference type="Gene3D" id="3.30.360.10">
    <property type="entry name" value="Dihydrodipicolinate Reductase, domain 2"/>
    <property type="match status" value="1"/>
</dbReference>
<feature type="binding site" evidence="13">
    <location>
        <position position="104"/>
    </location>
    <ligand>
        <name>NADPH</name>
        <dbReference type="ChEBI" id="CHEBI:57783"/>
    </ligand>
</feature>
<dbReference type="SUPFAM" id="SSF51735">
    <property type="entry name" value="NAD(P)-binding Rossmann-fold domains"/>
    <property type="match status" value="1"/>
</dbReference>
<dbReference type="InterPro" id="IPR036291">
    <property type="entry name" value="NAD(P)-bd_dom_sf"/>
</dbReference>
<dbReference type="OrthoDB" id="9808167at2"/>
<dbReference type="EMBL" id="JTFC01000031">
    <property type="protein sequence ID" value="RUS55766.1"/>
    <property type="molecule type" value="Genomic_DNA"/>
</dbReference>
<evidence type="ECO:0000256" key="6">
    <source>
        <dbReference type="ARBA" id="ARBA00022605"/>
    </source>
</evidence>
<evidence type="ECO:0000256" key="7">
    <source>
        <dbReference type="ARBA" id="ARBA00022697"/>
    </source>
</evidence>
<evidence type="ECO:0000256" key="9">
    <source>
        <dbReference type="ARBA" id="ARBA00023053"/>
    </source>
</evidence>
<feature type="active site" description="Proton donor" evidence="12">
    <location>
        <position position="204"/>
    </location>
</feature>
<dbReference type="GO" id="GO:0009088">
    <property type="term" value="P:threonine biosynthetic process"/>
    <property type="evidence" value="ECO:0007669"/>
    <property type="project" value="UniProtKB-UniPathway"/>
</dbReference>
<dbReference type="NCBIfam" id="NF004976">
    <property type="entry name" value="PRK06349.1"/>
    <property type="match status" value="1"/>
</dbReference>
<dbReference type="AlphaFoldDB" id="A0A433RUF4"/>
<evidence type="ECO:0000313" key="18">
    <source>
        <dbReference type="EMBL" id="RUS55766.1"/>
    </source>
</evidence>
<evidence type="ECO:0000256" key="5">
    <source>
        <dbReference type="ARBA" id="ARBA00013376"/>
    </source>
</evidence>
<dbReference type="InterPro" id="IPR001342">
    <property type="entry name" value="HDH_cat"/>
</dbReference>
<dbReference type="InterPro" id="IPR005106">
    <property type="entry name" value="Asp/hSer_DH_NAD-bd"/>
</dbReference>
<keyword evidence="19" id="KW-1185">Reference proteome</keyword>
<dbReference type="GO" id="GO:0009086">
    <property type="term" value="P:methionine biosynthetic process"/>
    <property type="evidence" value="ECO:0007669"/>
    <property type="project" value="UniProtKB-KW"/>
</dbReference>
<sequence length="329" mass="35715">MTSVKAAILGFGTVGQGIYNIVHERREHFKQTLGVEIEVAKILVRDASKVREGIDSSLFTESFDDILAIPDLEVVFEGIVGEDPAYGYLDQAIEKGCHVITANKVMFARYGQELQLKAKKKGVQVGYEATTAGGVPVIKTMQNLLRVNEVKQVQGILNGTSNYILTQMRAEELPFDVALKAAQDLGYAEADPHNDVSGEDAFRKLMILCALAFGEQPDWNKVEVVGIDGISSEQVEEAKAQGLRYRHVADAYRDEATGEIIAKVGPQLVGADHPLYAIDDVNNAVTLDTNYIGTLTMVGPGAGMYPTASVMMEDYADMLAKPEKAVSLA</sequence>
<keyword evidence="13 14" id="KW-0521">NADP</keyword>
<evidence type="ECO:0000256" key="4">
    <source>
        <dbReference type="ARBA" id="ARBA00013213"/>
    </source>
</evidence>
<dbReference type="RefSeq" id="WP_020188971.1">
    <property type="nucleotide sequence ID" value="NZ_JTFC01000031.1"/>
</dbReference>
<feature type="domain" description="Aspartate/homoserine dehydrogenase NAD-binding" evidence="17">
    <location>
        <begin position="10"/>
        <end position="128"/>
    </location>
</feature>
<feature type="binding site" evidence="13">
    <location>
        <begin position="10"/>
        <end position="15"/>
    </location>
    <ligand>
        <name>NADP(+)</name>
        <dbReference type="ChEBI" id="CHEBI:58349"/>
    </ligand>
</feature>
<dbReference type="Pfam" id="PF03447">
    <property type="entry name" value="NAD_binding_3"/>
    <property type="match status" value="1"/>
</dbReference>
<protein>
    <recommendedName>
        <fullName evidence="5 14">Homoserine dehydrogenase</fullName>
        <ecNumber evidence="4 14">1.1.1.3</ecNumber>
    </recommendedName>
</protein>
<evidence type="ECO:0000313" key="19">
    <source>
        <dbReference type="Proteomes" id="UP000288623"/>
    </source>
</evidence>
<dbReference type="UniPathway" id="UPA00050">
    <property type="reaction ID" value="UER00063"/>
</dbReference>
<evidence type="ECO:0000256" key="15">
    <source>
        <dbReference type="RuleBase" id="RU004171"/>
    </source>
</evidence>
<dbReference type="PANTHER" id="PTHR43331">
    <property type="entry name" value="HOMOSERINE DEHYDROGENASE"/>
    <property type="match status" value="1"/>
</dbReference>
<proteinExistence type="inferred from homology"/>
<reference evidence="18 19" key="1">
    <citation type="submission" date="2014-11" db="EMBL/GenBank/DDBJ databases">
        <title>Genome sequence and analysis of novel Kurthia sp.</title>
        <authorList>
            <person name="Lawson J.N."/>
            <person name="Gonzalez J.E."/>
            <person name="Rinauldi L."/>
            <person name="Xuan Z."/>
            <person name="Firman A."/>
            <person name="Shaddox L."/>
            <person name="Trudeau A."/>
            <person name="Shah S."/>
            <person name="Reiman D."/>
        </authorList>
    </citation>
    <scope>NUCLEOTIDE SEQUENCE [LARGE SCALE GENOMIC DNA]</scope>
    <source>
        <strain evidence="18 19">3B1D</strain>
    </source>
</reference>
<feature type="binding site" evidence="13">
    <location>
        <position position="189"/>
    </location>
    <ligand>
        <name>L-homoserine</name>
        <dbReference type="ChEBI" id="CHEBI:57476"/>
    </ligand>
</feature>
<comment type="similarity">
    <text evidence="3 15">Belongs to the homoserine dehydrogenase family.</text>
</comment>
<dbReference type="UniPathway" id="UPA00051">
    <property type="reaction ID" value="UER00465"/>
</dbReference>
<dbReference type="Gene3D" id="3.40.50.720">
    <property type="entry name" value="NAD(P)-binding Rossmann-like Domain"/>
    <property type="match status" value="1"/>
</dbReference>
<dbReference type="GO" id="GO:0004412">
    <property type="term" value="F:homoserine dehydrogenase activity"/>
    <property type="evidence" value="ECO:0007669"/>
    <property type="project" value="UniProtKB-EC"/>
</dbReference>
<name>A0A433RUF4_9BACL</name>
<evidence type="ECO:0000256" key="11">
    <source>
        <dbReference type="ARBA" id="ARBA00048841"/>
    </source>
</evidence>
<dbReference type="EC" id="1.1.1.3" evidence="4 14"/>
<dbReference type="GO" id="GO:0050661">
    <property type="term" value="F:NADP binding"/>
    <property type="evidence" value="ECO:0007669"/>
    <property type="project" value="InterPro"/>
</dbReference>
<dbReference type="Proteomes" id="UP000288623">
    <property type="component" value="Unassembled WGS sequence"/>
</dbReference>
<evidence type="ECO:0000256" key="1">
    <source>
        <dbReference type="ARBA" id="ARBA00005056"/>
    </source>
</evidence>
<evidence type="ECO:0000259" key="17">
    <source>
        <dbReference type="Pfam" id="PF03447"/>
    </source>
</evidence>
<dbReference type="FunFam" id="3.30.360.10:FF:000005">
    <property type="entry name" value="Homoserine dehydrogenase"/>
    <property type="match status" value="1"/>
</dbReference>
<gene>
    <name evidence="18" type="ORF">QI30_12735</name>
</gene>
<accession>A0A433RUF4</accession>
<keyword evidence="9" id="KW-0915">Sodium</keyword>
<keyword evidence="7 14" id="KW-0791">Threonine biosynthesis</keyword>
<dbReference type="SUPFAM" id="SSF55347">
    <property type="entry name" value="Glyceraldehyde-3-phosphate dehydrogenase-like, C-terminal domain"/>
    <property type="match status" value="1"/>
</dbReference>
<comment type="pathway">
    <text evidence="2 14">Amino-acid biosynthesis; L-methionine biosynthesis via de novo pathway; L-homoserine from L-aspartate: step 3/3.</text>
</comment>
<comment type="caution">
    <text evidence="18">The sequence shown here is derived from an EMBL/GenBank/DDBJ whole genome shotgun (WGS) entry which is preliminary data.</text>
</comment>
<dbReference type="InterPro" id="IPR019811">
    <property type="entry name" value="HDH_CS"/>
</dbReference>
<dbReference type="InterPro" id="IPR022697">
    <property type="entry name" value="HDH_short"/>
</dbReference>
<organism evidence="18 19">
    <name type="scientific">Candidatus Kurthia intestinigallinarum</name>
    <dbReference type="NCBI Taxonomy" id="1562256"/>
    <lineage>
        <taxon>Bacteria</taxon>
        <taxon>Bacillati</taxon>
        <taxon>Bacillota</taxon>
        <taxon>Bacilli</taxon>
        <taxon>Bacillales</taxon>
        <taxon>Caryophanaceae</taxon>
        <taxon>Kurthia</taxon>
    </lineage>
</organism>
<evidence type="ECO:0000256" key="8">
    <source>
        <dbReference type="ARBA" id="ARBA00023002"/>
    </source>
</evidence>
<dbReference type="PIRSF" id="PIRSF036497">
    <property type="entry name" value="HDH_short"/>
    <property type="match status" value="1"/>
</dbReference>
<feature type="domain" description="Homoserine dehydrogenase catalytic" evidence="16">
    <location>
        <begin position="136"/>
        <end position="314"/>
    </location>
</feature>
<dbReference type="PANTHER" id="PTHR43331:SF1">
    <property type="entry name" value="HOMOSERINE DEHYDROGENASE"/>
    <property type="match status" value="1"/>
</dbReference>